<dbReference type="Gene3D" id="3.40.50.300">
    <property type="entry name" value="P-loop containing nucleotide triphosphate hydrolases"/>
    <property type="match status" value="1"/>
</dbReference>
<proteinExistence type="inferred from homology"/>
<organism evidence="10">
    <name type="scientific">Tepidanaerobacter syntrophicus</name>
    <dbReference type="NCBI Taxonomy" id="224999"/>
    <lineage>
        <taxon>Bacteria</taxon>
        <taxon>Bacillati</taxon>
        <taxon>Bacillota</taxon>
        <taxon>Clostridia</taxon>
        <taxon>Thermosediminibacterales</taxon>
        <taxon>Tepidanaerobacteraceae</taxon>
        <taxon>Tepidanaerobacter</taxon>
    </lineage>
</organism>
<keyword evidence="5 8" id="KW-0067">ATP-binding</keyword>
<evidence type="ECO:0000256" key="3">
    <source>
        <dbReference type="ARBA" id="ARBA00022741"/>
    </source>
</evidence>
<keyword evidence="2 8" id="KW-0808">Transferase</keyword>
<reference evidence="10" key="1">
    <citation type="journal article" date="2016" name="Genome Announc.">
        <title>Draft Genome Sequence of the Syntrophic Lactate-Degrading Bacterium Tepidanaerobacter syntrophicus JLT.</title>
        <authorList>
            <person name="Matsuura N."/>
            <person name="Ohashi A."/>
            <person name="Tourlousse D.M."/>
            <person name="Sekiguchi Y."/>
        </authorList>
    </citation>
    <scope>NUCLEOTIDE SEQUENCE [LARGE SCALE GENOMIC DNA]</scope>
    <source>
        <strain evidence="10">JL</strain>
    </source>
</reference>
<dbReference type="EC" id="2.7.4.25" evidence="8"/>
<dbReference type="OrthoDB" id="9807434at2"/>
<accession>A0A0U9HPV0</accession>
<keyword evidence="3 8" id="KW-0547">Nucleotide-binding</keyword>
<keyword evidence="4 8" id="KW-0418">Kinase</keyword>
<comment type="catalytic activity">
    <reaction evidence="6 8">
        <text>dCMP + ATP = dCDP + ADP</text>
        <dbReference type="Rhea" id="RHEA:25094"/>
        <dbReference type="ChEBI" id="CHEBI:30616"/>
        <dbReference type="ChEBI" id="CHEBI:57566"/>
        <dbReference type="ChEBI" id="CHEBI:58593"/>
        <dbReference type="ChEBI" id="CHEBI:456216"/>
        <dbReference type="EC" id="2.7.4.25"/>
    </reaction>
</comment>
<protein>
    <recommendedName>
        <fullName evidence="8">Cytidylate kinase</fullName>
        <shortName evidence="8">CK</shortName>
        <ecNumber evidence="8">2.7.4.25</ecNumber>
    </recommendedName>
    <alternativeName>
        <fullName evidence="8">Cytidine monophosphate kinase</fullName>
        <shortName evidence="8">CMP kinase</shortName>
    </alternativeName>
</protein>
<dbReference type="HAMAP" id="MF_00238">
    <property type="entry name" value="Cytidyl_kinase_type1"/>
    <property type="match status" value="1"/>
</dbReference>
<evidence type="ECO:0000256" key="1">
    <source>
        <dbReference type="ARBA" id="ARBA00009427"/>
    </source>
</evidence>
<evidence type="ECO:0000313" key="10">
    <source>
        <dbReference type="EMBL" id="GAQ26159.1"/>
    </source>
</evidence>
<keyword evidence="11" id="KW-1185">Reference proteome</keyword>
<dbReference type="NCBIfam" id="TIGR00017">
    <property type="entry name" value="cmk"/>
    <property type="match status" value="1"/>
</dbReference>
<dbReference type="Pfam" id="PF02224">
    <property type="entry name" value="Cytidylate_kin"/>
    <property type="match status" value="1"/>
</dbReference>
<dbReference type="InterPro" id="IPR003136">
    <property type="entry name" value="Cytidylate_kin"/>
</dbReference>
<comment type="subcellular location">
    <subcellularLocation>
        <location evidence="8">Cytoplasm</location>
    </subcellularLocation>
</comment>
<dbReference type="InterPro" id="IPR027417">
    <property type="entry name" value="P-loop_NTPase"/>
</dbReference>
<feature type="domain" description="Cytidylate kinase" evidence="9">
    <location>
        <begin position="5"/>
        <end position="212"/>
    </location>
</feature>
<dbReference type="GO" id="GO:0006220">
    <property type="term" value="P:pyrimidine nucleotide metabolic process"/>
    <property type="evidence" value="ECO:0007669"/>
    <property type="project" value="UniProtKB-UniRule"/>
</dbReference>
<evidence type="ECO:0000256" key="4">
    <source>
        <dbReference type="ARBA" id="ARBA00022777"/>
    </source>
</evidence>
<dbReference type="InterPro" id="IPR011994">
    <property type="entry name" value="Cytidylate_kinase_dom"/>
</dbReference>
<dbReference type="GO" id="GO:0015949">
    <property type="term" value="P:nucleobase-containing small molecule interconversion"/>
    <property type="evidence" value="ECO:0007669"/>
    <property type="project" value="TreeGrafter"/>
</dbReference>
<evidence type="ECO:0000256" key="5">
    <source>
        <dbReference type="ARBA" id="ARBA00022840"/>
    </source>
</evidence>
<dbReference type="CDD" id="cd02020">
    <property type="entry name" value="CMPK"/>
    <property type="match status" value="1"/>
</dbReference>
<dbReference type="RefSeq" id="WP_059033990.1">
    <property type="nucleotide sequence ID" value="NZ_DF977003.1"/>
</dbReference>
<evidence type="ECO:0000259" key="9">
    <source>
        <dbReference type="Pfam" id="PF02224"/>
    </source>
</evidence>
<evidence type="ECO:0000256" key="8">
    <source>
        <dbReference type="HAMAP-Rule" id="MF_00238"/>
    </source>
</evidence>
<dbReference type="AlphaFoldDB" id="A0A0U9HPV0"/>
<gene>
    <name evidence="8" type="primary">cmk</name>
    <name evidence="10" type="ORF">TSYNT_9418</name>
</gene>
<name>A0A0U9HPV0_9FIRM</name>
<dbReference type="EMBL" id="DF977003">
    <property type="protein sequence ID" value="GAQ26159.1"/>
    <property type="molecule type" value="Genomic_DNA"/>
</dbReference>
<evidence type="ECO:0000313" key="11">
    <source>
        <dbReference type="Proteomes" id="UP000062160"/>
    </source>
</evidence>
<dbReference type="STRING" id="224999.GCA_001485475_02198"/>
<dbReference type="PANTHER" id="PTHR21299:SF2">
    <property type="entry name" value="CYTIDYLATE KINASE"/>
    <property type="match status" value="1"/>
</dbReference>
<sequence>MNFNIAIDGPAGAGKSTTARIVADKLKMTYVDTGAMYRAITLLTIRHNKTNPEDVIKLASEAKIDFKENRIYLNGEDVTDEIRNLAVTEKVSKIAAIPEVRAALTKLQRQIAKNGGVVMDGRDIGTTVLPDAKYKFYLTASVKERACRRYNELISKGYKVTFKQVEKDIIDRDYQDKKRDFSPMAIADDAIIIDTTGKTIDEVVDEIIGCIKKGEGSVL</sequence>
<evidence type="ECO:0000256" key="2">
    <source>
        <dbReference type="ARBA" id="ARBA00022679"/>
    </source>
</evidence>
<dbReference type="GO" id="GO:0036431">
    <property type="term" value="F:dCMP kinase activity"/>
    <property type="evidence" value="ECO:0007669"/>
    <property type="project" value="InterPro"/>
</dbReference>
<dbReference type="GO" id="GO:0005524">
    <property type="term" value="F:ATP binding"/>
    <property type="evidence" value="ECO:0007669"/>
    <property type="project" value="UniProtKB-UniRule"/>
</dbReference>
<evidence type="ECO:0000256" key="6">
    <source>
        <dbReference type="ARBA" id="ARBA00047615"/>
    </source>
</evidence>
<dbReference type="PANTHER" id="PTHR21299">
    <property type="entry name" value="CYTIDYLATE KINASE/PANTOATE-BETA-ALANINE LIGASE"/>
    <property type="match status" value="1"/>
</dbReference>
<feature type="binding site" evidence="8">
    <location>
        <begin position="9"/>
        <end position="17"/>
    </location>
    <ligand>
        <name>ATP</name>
        <dbReference type="ChEBI" id="CHEBI:30616"/>
    </ligand>
</feature>
<comment type="similarity">
    <text evidence="1 8">Belongs to the cytidylate kinase family. Type 1 subfamily.</text>
</comment>
<dbReference type="GO" id="GO:0005829">
    <property type="term" value="C:cytosol"/>
    <property type="evidence" value="ECO:0007669"/>
    <property type="project" value="TreeGrafter"/>
</dbReference>
<dbReference type="SUPFAM" id="SSF52540">
    <property type="entry name" value="P-loop containing nucleoside triphosphate hydrolases"/>
    <property type="match status" value="1"/>
</dbReference>
<dbReference type="Proteomes" id="UP000062160">
    <property type="component" value="Unassembled WGS sequence"/>
</dbReference>
<evidence type="ECO:0000256" key="7">
    <source>
        <dbReference type="ARBA" id="ARBA00048478"/>
    </source>
</evidence>
<dbReference type="GO" id="GO:0036430">
    <property type="term" value="F:CMP kinase activity"/>
    <property type="evidence" value="ECO:0007669"/>
    <property type="project" value="RHEA"/>
</dbReference>
<comment type="catalytic activity">
    <reaction evidence="7 8">
        <text>CMP + ATP = CDP + ADP</text>
        <dbReference type="Rhea" id="RHEA:11600"/>
        <dbReference type="ChEBI" id="CHEBI:30616"/>
        <dbReference type="ChEBI" id="CHEBI:58069"/>
        <dbReference type="ChEBI" id="CHEBI:60377"/>
        <dbReference type="ChEBI" id="CHEBI:456216"/>
        <dbReference type="EC" id="2.7.4.25"/>
    </reaction>
</comment>
<keyword evidence="8" id="KW-0963">Cytoplasm</keyword>